<evidence type="ECO:0000259" key="2">
    <source>
        <dbReference type="SMART" id="SM00899"/>
    </source>
</evidence>
<dbReference type="InterPro" id="IPR008988">
    <property type="entry name" value="Transcriptional_repressor_C"/>
</dbReference>
<dbReference type="Gene3D" id="2.30.30.90">
    <property type="match status" value="1"/>
</dbReference>
<dbReference type="SMART" id="SM00899">
    <property type="entry name" value="FeoA"/>
    <property type="match status" value="1"/>
</dbReference>
<name>A0A9D1L338_9FIRM</name>
<gene>
    <name evidence="3" type="ORF">IAD51_04725</name>
</gene>
<reference evidence="3" key="2">
    <citation type="journal article" date="2021" name="PeerJ">
        <title>Extensive microbial diversity within the chicken gut microbiome revealed by metagenomics and culture.</title>
        <authorList>
            <person name="Gilroy R."/>
            <person name="Ravi A."/>
            <person name="Getino M."/>
            <person name="Pursley I."/>
            <person name="Horton D.L."/>
            <person name="Alikhan N.F."/>
            <person name="Baker D."/>
            <person name="Gharbi K."/>
            <person name="Hall N."/>
            <person name="Watson M."/>
            <person name="Adriaenssens E.M."/>
            <person name="Foster-Nyarko E."/>
            <person name="Jarju S."/>
            <person name="Secka A."/>
            <person name="Antonio M."/>
            <person name="Oren A."/>
            <person name="Chaudhuri R.R."/>
            <person name="La Ragione R."/>
            <person name="Hildebrand F."/>
            <person name="Pallen M.J."/>
        </authorList>
    </citation>
    <scope>NUCLEOTIDE SEQUENCE</scope>
    <source>
        <strain evidence="3">1063</strain>
    </source>
</reference>
<dbReference type="EMBL" id="DVMN01000085">
    <property type="protein sequence ID" value="HIU21518.1"/>
    <property type="molecule type" value="Genomic_DNA"/>
</dbReference>
<dbReference type="Pfam" id="PF04023">
    <property type="entry name" value="FeoA"/>
    <property type="match status" value="1"/>
</dbReference>
<dbReference type="AlphaFoldDB" id="A0A9D1L338"/>
<feature type="domain" description="Ferrous iron transporter FeoA-like" evidence="2">
    <location>
        <begin position="1"/>
        <end position="71"/>
    </location>
</feature>
<dbReference type="PANTHER" id="PTHR43151">
    <property type="entry name" value="FEOA FAMILY PROTEIN"/>
    <property type="match status" value="1"/>
</dbReference>
<dbReference type="SUPFAM" id="SSF50037">
    <property type="entry name" value="C-terminal domain of transcriptional repressors"/>
    <property type="match status" value="1"/>
</dbReference>
<evidence type="ECO:0000313" key="3">
    <source>
        <dbReference type="EMBL" id="HIU21518.1"/>
    </source>
</evidence>
<accession>A0A9D1L338</accession>
<evidence type="ECO:0000313" key="4">
    <source>
        <dbReference type="Proteomes" id="UP000824088"/>
    </source>
</evidence>
<comment type="caution">
    <text evidence="3">The sequence shown here is derived from an EMBL/GenBank/DDBJ whole genome shotgun (WGS) entry which is preliminary data.</text>
</comment>
<reference evidence="3" key="1">
    <citation type="submission" date="2020-10" db="EMBL/GenBank/DDBJ databases">
        <authorList>
            <person name="Gilroy R."/>
        </authorList>
    </citation>
    <scope>NUCLEOTIDE SEQUENCE</scope>
    <source>
        <strain evidence="3">1063</strain>
    </source>
</reference>
<dbReference type="InterPro" id="IPR053184">
    <property type="entry name" value="FeoA-like"/>
</dbReference>
<dbReference type="InterPro" id="IPR038157">
    <property type="entry name" value="FeoA_core_dom"/>
</dbReference>
<proteinExistence type="predicted"/>
<evidence type="ECO:0000256" key="1">
    <source>
        <dbReference type="ARBA" id="ARBA00023004"/>
    </source>
</evidence>
<protein>
    <submittedName>
        <fullName evidence="3">Ferrous iron transport protein A</fullName>
    </submittedName>
</protein>
<dbReference type="PANTHER" id="PTHR43151:SF1">
    <property type="entry name" value="SSR2333 PROTEIN"/>
    <property type="match status" value="1"/>
</dbReference>
<organism evidence="3 4">
    <name type="scientific">Candidatus Limadaptatus stercorigallinarum</name>
    <dbReference type="NCBI Taxonomy" id="2840845"/>
    <lineage>
        <taxon>Bacteria</taxon>
        <taxon>Bacillati</taxon>
        <taxon>Bacillota</taxon>
        <taxon>Clostridia</taxon>
        <taxon>Eubacteriales</taxon>
        <taxon>Candidatus Limadaptatus</taxon>
    </lineage>
</organism>
<dbReference type="Proteomes" id="UP000824088">
    <property type="component" value="Unassembled WGS sequence"/>
</dbReference>
<dbReference type="InterPro" id="IPR007167">
    <property type="entry name" value="Fe-transptr_FeoA-like"/>
</dbReference>
<dbReference type="GO" id="GO:0046914">
    <property type="term" value="F:transition metal ion binding"/>
    <property type="evidence" value="ECO:0007669"/>
    <property type="project" value="InterPro"/>
</dbReference>
<keyword evidence="1" id="KW-0408">Iron</keyword>
<sequence length="74" mass="8227">MPLVFAPVNVLLRVVKMHVDEKLKRHLENLGISVNSELEVLSQSGGSVICRIKDGRLALDRDMATRIFVAVKEA</sequence>